<keyword evidence="1" id="KW-0812">Transmembrane</keyword>
<feature type="transmembrane region" description="Helical" evidence="1">
    <location>
        <begin position="102"/>
        <end position="126"/>
    </location>
</feature>
<dbReference type="AlphaFoldDB" id="X6NLX5"/>
<keyword evidence="3" id="KW-1185">Reference proteome</keyword>
<gene>
    <name evidence="2" type="ORF">RFI_10396</name>
</gene>
<organism evidence="2 3">
    <name type="scientific">Reticulomyxa filosa</name>
    <dbReference type="NCBI Taxonomy" id="46433"/>
    <lineage>
        <taxon>Eukaryota</taxon>
        <taxon>Sar</taxon>
        <taxon>Rhizaria</taxon>
        <taxon>Retaria</taxon>
        <taxon>Foraminifera</taxon>
        <taxon>Monothalamids</taxon>
        <taxon>Reticulomyxidae</taxon>
        <taxon>Reticulomyxa</taxon>
    </lineage>
</organism>
<keyword evidence="1" id="KW-1133">Transmembrane helix</keyword>
<protein>
    <submittedName>
        <fullName evidence="2">Uncharacterized protein</fullName>
    </submittedName>
</protein>
<accession>X6NLX5</accession>
<proteinExistence type="predicted"/>
<name>X6NLX5_RETFI</name>
<reference evidence="2 3" key="1">
    <citation type="journal article" date="2013" name="Curr. Biol.">
        <title>The Genome of the Foraminiferan Reticulomyxa filosa.</title>
        <authorList>
            <person name="Glockner G."/>
            <person name="Hulsmann N."/>
            <person name="Schleicher M."/>
            <person name="Noegel A.A."/>
            <person name="Eichinger L."/>
            <person name="Gallinger C."/>
            <person name="Pawlowski J."/>
            <person name="Sierra R."/>
            <person name="Euteneuer U."/>
            <person name="Pillet L."/>
            <person name="Moustafa A."/>
            <person name="Platzer M."/>
            <person name="Groth M."/>
            <person name="Szafranski K."/>
            <person name="Schliwa M."/>
        </authorList>
    </citation>
    <scope>NUCLEOTIDE SEQUENCE [LARGE SCALE GENOMIC DNA]</scope>
</reference>
<evidence type="ECO:0000313" key="3">
    <source>
        <dbReference type="Proteomes" id="UP000023152"/>
    </source>
</evidence>
<sequence>MLSLIEIAQFQKHMLTVFPSLSTLATGSCLFENGIHLPETLPQSILLRDKEFIEDDVNMFLTMNSEMQKPENSIALDKSFLYCKVVVFHLFHRYIVVGSEYYVFFFFFFFGNIINQLILFVCFCLINGRMVGLIN</sequence>
<keyword evidence="1" id="KW-0472">Membrane</keyword>
<dbReference type="Proteomes" id="UP000023152">
    <property type="component" value="Unassembled WGS sequence"/>
</dbReference>
<evidence type="ECO:0000256" key="1">
    <source>
        <dbReference type="SAM" id="Phobius"/>
    </source>
</evidence>
<dbReference type="EMBL" id="ASPP01007668">
    <property type="protein sequence ID" value="ETO26739.1"/>
    <property type="molecule type" value="Genomic_DNA"/>
</dbReference>
<comment type="caution">
    <text evidence="2">The sequence shown here is derived from an EMBL/GenBank/DDBJ whole genome shotgun (WGS) entry which is preliminary data.</text>
</comment>
<evidence type="ECO:0000313" key="2">
    <source>
        <dbReference type="EMBL" id="ETO26739.1"/>
    </source>
</evidence>